<proteinExistence type="predicted"/>
<keyword evidence="4 5" id="KW-0472">Membrane</keyword>
<keyword evidence="3 5" id="KW-1133">Transmembrane helix</keyword>
<feature type="transmembrane region" description="Helical" evidence="5">
    <location>
        <begin position="45"/>
        <end position="63"/>
    </location>
</feature>
<evidence type="ECO:0000256" key="1">
    <source>
        <dbReference type="ARBA" id="ARBA00022475"/>
    </source>
</evidence>
<evidence type="ECO:0000313" key="8">
    <source>
        <dbReference type="Proteomes" id="UP001236258"/>
    </source>
</evidence>
<dbReference type="Proteomes" id="UP001236258">
    <property type="component" value="Unassembled WGS sequence"/>
</dbReference>
<feature type="domain" description="Lipopolysaccharide assembly protein A" evidence="6">
    <location>
        <begin position="24"/>
        <end position="73"/>
    </location>
</feature>
<evidence type="ECO:0000256" key="4">
    <source>
        <dbReference type="ARBA" id="ARBA00023136"/>
    </source>
</evidence>
<protein>
    <submittedName>
        <fullName evidence="7">LapA family protein</fullName>
    </submittedName>
</protein>
<evidence type="ECO:0000256" key="2">
    <source>
        <dbReference type="ARBA" id="ARBA00022692"/>
    </source>
</evidence>
<dbReference type="RefSeq" id="WP_305944813.1">
    <property type="nucleotide sequence ID" value="NZ_JAUZVY010000002.1"/>
</dbReference>
<accession>A0ABT9GNZ8</accession>
<keyword evidence="1" id="KW-1003">Cell membrane</keyword>
<evidence type="ECO:0000259" key="6">
    <source>
        <dbReference type="Pfam" id="PF06305"/>
    </source>
</evidence>
<keyword evidence="2 5" id="KW-0812">Transmembrane</keyword>
<name>A0ABT9GNZ8_9GAMM</name>
<reference evidence="7 8" key="1">
    <citation type="submission" date="2023-08" db="EMBL/GenBank/DDBJ databases">
        <authorList>
            <person name="Joshi A."/>
            <person name="Thite S."/>
        </authorList>
    </citation>
    <scope>NUCLEOTIDE SEQUENCE [LARGE SCALE GENOMIC DNA]</scope>
    <source>
        <strain evidence="7 8">1E1</strain>
    </source>
</reference>
<evidence type="ECO:0000256" key="5">
    <source>
        <dbReference type="SAM" id="Phobius"/>
    </source>
</evidence>
<keyword evidence="8" id="KW-1185">Reference proteome</keyword>
<comment type="caution">
    <text evidence="7">The sequence shown here is derived from an EMBL/GenBank/DDBJ whole genome shotgun (WGS) entry which is preliminary data.</text>
</comment>
<evidence type="ECO:0000313" key="7">
    <source>
        <dbReference type="EMBL" id="MDP4528695.1"/>
    </source>
</evidence>
<dbReference type="InterPro" id="IPR010445">
    <property type="entry name" value="LapA_dom"/>
</dbReference>
<dbReference type="EMBL" id="JAUZVY010000002">
    <property type="protein sequence ID" value="MDP4528695.1"/>
    <property type="molecule type" value="Genomic_DNA"/>
</dbReference>
<gene>
    <name evidence="7" type="ORF">Q3O59_06575</name>
</gene>
<organism evidence="7 8">
    <name type="scientific">Alkalimonas delamerensis</name>
    <dbReference type="NCBI Taxonomy" id="265981"/>
    <lineage>
        <taxon>Bacteria</taxon>
        <taxon>Pseudomonadati</taxon>
        <taxon>Pseudomonadota</taxon>
        <taxon>Gammaproteobacteria</taxon>
        <taxon>Alkalimonas</taxon>
    </lineage>
</organism>
<evidence type="ECO:0000256" key="3">
    <source>
        <dbReference type="ARBA" id="ARBA00022989"/>
    </source>
</evidence>
<sequence length="80" mass="8978">MVNLLYVLVIALVLVTGFLFGAANQQHVELDLLFVQYQLRLVDVAVSFLILGLVSGIVLMLLFRLGRRFKKRKQPSSSTS</sequence>
<dbReference type="Pfam" id="PF06305">
    <property type="entry name" value="LapA_dom"/>
    <property type="match status" value="1"/>
</dbReference>